<dbReference type="Proteomes" id="UP000266313">
    <property type="component" value="Chromosome"/>
</dbReference>
<protein>
    <submittedName>
        <fullName evidence="1">Uncharacterized protein</fullName>
    </submittedName>
</protein>
<evidence type="ECO:0000313" key="1">
    <source>
        <dbReference type="EMBL" id="BBA34370.1"/>
    </source>
</evidence>
<evidence type="ECO:0000313" key="2">
    <source>
        <dbReference type="Proteomes" id="UP000266313"/>
    </source>
</evidence>
<dbReference type="AlphaFoldDB" id="A0A250KRS8"/>
<keyword evidence="2" id="KW-1185">Reference proteome</keyword>
<gene>
    <name evidence="1" type="ORF">sS8_2418</name>
</gene>
<dbReference type="KEGG" id="mmai:sS8_2418"/>
<sequence length="458" mass="52588">MVSEIIAEQEAIKRARNVFFEQAHEEYLRNIVEWNRQHKAGTMSKQELVDRVHAAEANVERIRNAPPSPEIQARIDALEARRAQAAQGSDTLILYLQHQPASPTETILPIQGDRPAQAFVQDLNRRLAGFLKTCHTAKKVITLHYYAQRYRPPRRDGRNETEVVNYTFAINSGRLVYQTPVQKRSGNANVDARIAAMQSGPFNWQRDPRHNRELTLAGFEGIAAEISADDSAREARRKNFLAEYRKDFEYRSKRKPGVVYFLDRHWQAYDEFDLPRRVFDGDFAYAERVEFKAFFMALADIYSKQCVRDPSLLRQYRIPYRDYAGSSWGIDGSRIVYQRDGTYTTLIYHRFTPHWGEYRPAVNTYWLSDFGNRSGEAKNLMRMSPKDFFTTLSHSGKQMFREHAQVERFIAQHGGCSSAAVAQLTENFVRAANGMPSAQSAGKQFANAAVESDPAPRN</sequence>
<proteinExistence type="predicted"/>
<name>A0A250KRS8_9GAMM</name>
<organism evidence="1 2">
    <name type="scientific">Methylocaldum marinum</name>
    <dbReference type="NCBI Taxonomy" id="1432792"/>
    <lineage>
        <taxon>Bacteria</taxon>
        <taxon>Pseudomonadati</taxon>
        <taxon>Pseudomonadota</taxon>
        <taxon>Gammaproteobacteria</taxon>
        <taxon>Methylococcales</taxon>
        <taxon>Methylococcaceae</taxon>
        <taxon>Methylocaldum</taxon>
    </lineage>
</organism>
<dbReference type="EMBL" id="AP017928">
    <property type="protein sequence ID" value="BBA34370.1"/>
    <property type="molecule type" value="Genomic_DNA"/>
</dbReference>
<accession>A0A250KRS8</accession>
<reference evidence="1 2" key="1">
    <citation type="submission" date="2016-12" db="EMBL/GenBank/DDBJ databases">
        <title>Genome sequencing of Methylocaldum marinum.</title>
        <authorList>
            <person name="Takeuchi M."/>
            <person name="Kamagata Y."/>
            <person name="Hiraoka S."/>
            <person name="Oshima K."/>
            <person name="Hattori M."/>
            <person name="Iwasaki W."/>
        </authorList>
    </citation>
    <scope>NUCLEOTIDE SEQUENCE [LARGE SCALE GENOMIC DNA]</scope>
    <source>
        <strain evidence="1 2">S8</strain>
    </source>
</reference>